<protein>
    <recommendedName>
        <fullName evidence="4">DUF4145 domain-containing protein</fullName>
    </recommendedName>
</protein>
<organism evidence="2 3">
    <name type="scientific">Halobacillus salinus</name>
    <dbReference type="NCBI Taxonomy" id="192814"/>
    <lineage>
        <taxon>Bacteria</taxon>
        <taxon>Bacillati</taxon>
        <taxon>Bacillota</taxon>
        <taxon>Bacilli</taxon>
        <taxon>Bacillales</taxon>
        <taxon>Bacillaceae</taxon>
        <taxon>Halobacillus</taxon>
    </lineage>
</organism>
<proteinExistence type="predicted"/>
<evidence type="ECO:0008006" key="4">
    <source>
        <dbReference type="Google" id="ProtNLM"/>
    </source>
</evidence>
<dbReference type="Proteomes" id="UP000297982">
    <property type="component" value="Unassembled WGS sequence"/>
</dbReference>
<reference evidence="2 3" key="1">
    <citation type="journal article" date="2003" name="Int. J. Syst. Evol. Microbiol.">
        <title>Halobacillus salinus sp. nov., isolated from a salt lake on the coast of the East Sea in Korea.</title>
        <authorList>
            <person name="Yoon J.H."/>
            <person name="Kang K.H."/>
            <person name="Park Y.H."/>
        </authorList>
    </citation>
    <scope>NUCLEOTIDE SEQUENCE [LARGE SCALE GENOMIC DNA]</scope>
    <source>
        <strain evidence="2 3">HSL-3</strain>
    </source>
</reference>
<sequence>MGTIFSFMNEVAPDFVEIGQQIDKSLYEQPDSALIQARLYGEHLGKLVSKQEKLEQAYEIKHVDRLHKLWRSGVIEDEIHQKFDWIRKKGNKSAHEAGSGDVESAIRAHRTIYDLSVWYVQLYVSFDFDVPAYEVPKPKADPAIDQESLAGMLQPLLDESLQSVVGKQWQEMKKEIEELKKVQTPLQEAPSPAPEPQPEKKQPEPEEPEEEPFGLFRYLEDEHGLEVLDKRPYGGTIWVVGDWAIKDALFALKEHKFYFRFAKKGSKSTKKRPAWFMMNKWKETKEQEQERLKNAAKAEPSADKAPQETPQPVTAEEKVDTTEAEAPVKDIPETPWTTVTFRPVAEIDHIDHGQIRIPSHRDDMELAAFGHETMEHLAERYSVRTFSDLSEEVLRSLYKEDKEMFHHTIQLFYALGVRFNGALAQFQPVSALSEDQYLFVEGDGARRIAEWMPKTYAARLDEVGIDTGRTLSGTPLSSLEWLFKDLYPEVLTFFQRREETEMKPEPNSVPHDSERTITFGSEQLFLSVPLQSMSLDTDHFHGMNNLIQQLNADGCTTVRDLPSDLETLKKYNSVGPGIIKKLWGQLVDYSQAPTQEEEETLPEGVIAFEGEQVYIPEEVRELPIGTTEFTAVNPIVRQFDEQGIGVFGDLLDKFDAIPSWKGVGKRKVRAFLEQLKTVIEAKGDEIEHQELIESMTPEELREHRFRNVETNIDSVIQSESFRKRYKINDRYLEIIKHKHEEFLQGNNVTLQMMGDMMGVTRERVRQILKVGHERLLPLTGGWLDELTKRLETEVVIDNSWLDRKRTDHYIIGEILQSQGVSMEKDDSVMTTLSSEAFDDLEHSIRKEFESHFSLRTFGQPEIDEWVQKQSESWRRPASLYVTCTKGLVRWADGNTGVLSSHNKRDIVEMVMKQLPDGVEVYKDEEELIRRANRLMPGKFGGERSFAAIASRDDQAHIFYLWGRGAYIHEQFVDIPHDWIARIQQEALKELEGVPMVNIQKLFNAHEKEAIERGIPNEYALYTLMRRNPIQGLSYPKFPKVAHEGVEWKRNKEWIRDFIAENGGVVSTAELKEEFIVKHGWKDFTLQHNLSSDDEIIQYKHAQYTLLSNYHHITAEDYRNIIDQLDEMLEEQPVVQIGNIFDEKKVYLSGLGVESTYLLYATLKNVYDGPHLFPRYPYVTREDIEDDEVSVRSLVEEYLRSAGAEVPREELHEWVTTEIGGHDRIVDHVLQQSEDMFFYTRGRNGEYVHRDVIGWDETKKEQLHEYLLEETQKVLHKNGNAVVTIEDIFSPSGLPELDNGIPWTEDLLTDCIRRDDRWKTIGSFHWIISTPHLDFPFDDNKGFVAYVLDNEFGGSVKRRELMRYLESISYSKEGDFLHEVWLLIEDGQTAFSVEGDEVIMKHLKEERYE</sequence>
<evidence type="ECO:0000313" key="2">
    <source>
        <dbReference type="EMBL" id="TGB03495.1"/>
    </source>
</evidence>
<evidence type="ECO:0000256" key="1">
    <source>
        <dbReference type="SAM" id="MobiDB-lite"/>
    </source>
</evidence>
<feature type="region of interest" description="Disordered" evidence="1">
    <location>
        <begin position="183"/>
        <end position="211"/>
    </location>
</feature>
<name>A0A4Z0H2U8_9BACI</name>
<dbReference type="Gene3D" id="1.10.10.10">
    <property type="entry name" value="Winged helix-like DNA-binding domain superfamily/Winged helix DNA-binding domain"/>
    <property type="match status" value="1"/>
</dbReference>
<keyword evidence="3" id="KW-1185">Reference proteome</keyword>
<dbReference type="EMBL" id="SRJC01000001">
    <property type="protein sequence ID" value="TGB03495.1"/>
    <property type="molecule type" value="Genomic_DNA"/>
</dbReference>
<gene>
    <name evidence="2" type="ORF">E4663_00360</name>
</gene>
<feature type="compositionally biased region" description="Basic and acidic residues" evidence="1">
    <location>
        <begin position="315"/>
        <end position="325"/>
    </location>
</feature>
<feature type="region of interest" description="Disordered" evidence="1">
    <location>
        <begin position="286"/>
        <end position="325"/>
    </location>
</feature>
<comment type="caution">
    <text evidence="2">The sequence shown here is derived from an EMBL/GenBank/DDBJ whole genome shotgun (WGS) entry which is preliminary data.</text>
</comment>
<dbReference type="InterPro" id="IPR036388">
    <property type="entry name" value="WH-like_DNA-bd_sf"/>
</dbReference>
<evidence type="ECO:0000313" key="3">
    <source>
        <dbReference type="Proteomes" id="UP000297982"/>
    </source>
</evidence>
<accession>A0A4Z0H2U8</accession>